<dbReference type="Proteomes" id="UP000234323">
    <property type="component" value="Unassembled WGS sequence"/>
</dbReference>
<proteinExistence type="predicted"/>
<feature type="region of interest" description="Disordered" evidence="2">
    <location>
        <begin position="227"/>
        <end position="264"/>
    </location>
</feature>
<dbReference type="EMBL" id="LLXI01003703">
    <property type="protein sequence ID" value="PKY59684.1"/>
    <property type="molecule type" value="Genomic_DNA"/>
</dbReference>
<evidence type="ECO:0000256" key="1">
    <source>
        <dbReference type="SAM" id="Coils"/>
    </source>
</evidence>
<feature type="compositionally biased region" description="Acidic residues" evidence="2">
    <location>
        <begin position="193"/>
        <end position="202"/>
    </location>
</feature>
<feature type="coiled-coil region" evidence="1">
    <location>
        <begin position="5"/>
        <end position="32"/>
    </location>
</feature>
<evidence type="ECO:0000256" key="2">
    <source>
        <dbReference type="SAM" id="MobiDB-lite"/>
    </source>
</evidence>
<gene>
    <name evidence="3" type="ORF">RhiirA4_430589</name>
</gene>
<dbReference type="AlphaFoldDB" id="A0A2I1HLC6"/>
<evidence type="ECO:0000313" key="3">
    <source>
        <dbReference type="EMBL" id="PKY59684.1"/>
    </source>
</evidence>
<keyword evidence="4" id="KW-1185">Reference proteome</keyword>
<dbReference type="VEuPathDB" id="FungiDB:FUN_003870"/>
<accession>A0A2I1HLC6</accession>
<organism evidence="3 4">
    <name type="scientific">Rhizophagus irregularis</name>
    <dbReference type="NCBI Taxonomy" id="588596"/>
    <lineage>
        <taxon>Eukaryota</taxon>
        <taxon>Fungi</taxon>
        <taxon>Fungi incertae sedis</taxon>
        <taxon>Mucoromycota</taxon>
        <taxon>Glomeromycotina</taxon>
        <taxon>Glomeromycetes</taxon>
        <taxon>Glomerales</taxon>
        <taxon>Glomeraceae</taxon>
        <taxon>Rhizophagus</taxon>
    </lineage>
</organism>
<reference evidence="3 4" key="1">
    <citation type="submission" date="2015-10" db="EMBL/GenBank/DDBJ databases">
        <title>Genome analyses suggest a sexual origin of heterokaryosis in a supposedly ancient asexual fungus.</title>
        <authorList>
            <person name="Ropars J."/>
            <person name="Sedzielewska K."/>
            <person name="Noel J."/>
            <person name="Charron P."/>
            <person name="Farinelli L."/>
            <person name="Marton T."/>
            <person name="Kruger M."/>
            <person name="Pelin A."/>
            <person name="Brachmann A."/>
            <person name="Corradi N."/>
        </authorList>
    </citation>
    <scope>NUCLEOTIDE SEQUENCE [LARGE SCALE GENOMIC DNA]</scope>
    <source>
        <strain evidence="3 4">A4</strain>
    </source>
</reference>
<sequence>MSDIYEKWKNNKEKHEKEVHEQEELIVEEENRIKIKEFQTTITYQRDDWNYPKPWKNEDLTDEIIEKFVKERGFNPKRVTPSISTGLSQEIERISQPEEEISFYDEVARQLNEKGIMIEHTELIRIIQILKFSVKQVLKVGFIEEYLKIASERDDEIEAKLKIWLEENWKESDNEEEYDEYEEEMNEYREIQETSESEDDNYLEEIENNPELEEFDEDQFENIIKTPPFPLSSSSESEELENIKPKNKGKEKDKTPIEIPIPIPINPIPNNPIMGATNDEVKQAIQQAFQTMFGHNIGANLDQLPANNIAQLFTNTNAAIGNLQDPVNRAAKIRDLPVYYGGEQDPHEWIRDFEKVWLANGYVEGANQANKEWKI</sequence>
<comment type="caution">
    <text evidence="3">The sequence shown here is derived from an EMBL/GenBank/DDBJ whole genome shotgun (WGS) entry which is preliminary data.</text>
</comment>
<feature type="compositionally biased region" description="Basic and acidic residues" evidence="2">
    <location>
        <begin position="241"/>
        <end position="256"/>
    </location>
</feature>
<name>A0A2I1HLC6_9GLOM</name>
<keyword evidence="1" id="KW-0175">Coiled coil</keyword>
<feature type="region of interest" description="Disordered" evidence="2">
    <location>
        <begin position="183"/>
        <end position="202"/>
    </location>
</feature>
<evidence type="ECO:0000313" key="4">
    <source>
        <dbReference type="Proteomes" id="UP000234323"/>
    </source>
</evidence>
<protein>
    <submittedName>
        <fullName evidence="3">Uncharacterized protein</fullName>
    </submittedName>
</protein>